<proteinExistence type="predicted"/>
<accession>A0A0W0GFG3</accession>
<evidence type="ECO:0000313" key="1">
    <source>
        <dbReference type="EMBL" id="KTB47269.1"/>
    </source>
</evidence>
<sequence length="16" mass="1865">MIISKPFDLEMPLFLA</sequence>
<gene>
    <name evidence="1" type="ORF">WG66_153</name>
</gene>
<dbReference type="Proteomes" id="UP000054988">
    <property type="component" value="Unassembled WGS sequence"/>
</dbReference>
<organism evidence="1 2">
    <name type="scientific">Moniliophthora roreri</name>
    <name type="common">Frosty pod rot fungus</name>
    <name type="synonym">Monilia roreri</name>
    <dbReference type="NCBI Taxonomy" id="221103"/>
    <lineage>
        <taxon>Eukaryota</taxon>
        <taxon>Fungi</taxon>
        <taxon>Dikarya</taxon>
        <taxon>Basidiomycota</taxon>
        <taxon>Agaricomycotina</taxon>
        <taxon>Agaricomycetes</taxon>
        <taxon>Agaricomycetidae</taxon>
        <taxon>Agaricales</taxon>
        <taxon>Marasmiineae</taxon>
        <taxon>Marasmiaceae</taxon>
        <taxon>Moniliophthora</taxon>
    </lineage>
</organism>
<evidence type="ECO:0000313" key="2">
    <source>
        <dbReference type="Proteomes" id="UP000054988"/>
    </source>
</evidence>
<dbReference type="EMBL" id="LATX01000069">
    <property type="protein sequence ID" value="KTB47269.1"/>
    <property type="molecule type" value="Genomic_DNA"/>
</dbReference>
<protein>
    <submittedName>
        <fullName evidence="1">Uncharacterized protein</fullName>
    </submittedName>
</protein>
<comment type="caution">
    <text evidence="1">The sequence shown here is derived from an EMBL/GenBank/DDBJ whole genome shotgun (WGS) entry which is preliminary data.</text>
</comment>
<name>A0A0W0GFG3_MONRR</name>
<dbReference type="AlphaFoldDB" id="A0A0W0GFG3"/>
<reference evidence="1 2" key="1">
    <citation type="submission" date="2015-12" db="EMBL/GenBank/DDBJ databases">
        <title>Draft genome sequence of Moniliophthora roreri, the causal agent of frosty pod rot of cacao.</title>
        <authorList>
            <person name="Aime M.C."/>
            <person name="Diaz-Valderrama J.R."/>
            <person name="Kijpornyongpan T."/>
            <person name="Phillips-Mora W."/>
        </authorList>
    </citation>
    <scope>NUCLEOTIDE SEQUENCE [LARGE SCALE GENOMIC DNA]</scope>
    <source>
        <strain evidence="1 2">MCA 2952</strain>
    </source>
</reference>